<dbReference type="AlphaFoldDB" id="A0A7R8YLJ1"/>
<dbReference type="EMBL" id="LR899009">
    <property type="protein sequence ID" value="CAD7077568.1"/>
    <property type="molecule type" value="Genomic_DNA"/>
</dbReference>
<name>A0A7R8YLJ1_HERIL</name>
<sequence>MKNSSREGICGNELSKEVVPCYCCNSFPYSGLQNGGSSHWNRFDRHKCAWCNAVGASTDRGQVSAVTTMRLCFSFVTLNAVQVINLQQREKHKDEYKHP</sequence>
<proteinExistence type="predicted"/>
<dbReference type="InParanoid" id="A0A7R8YLJ1"/>
<reference evidence="1 2" key="1">
    <citation type="submission" date="2020-11" db="EMBL/GenBank/DDBJ databases">
        <authorList>
            <person name="Wallbank WR R."/>
            <person name="Pardo Diaz C."/>
            <person name="Kozak K."/>
            <person name="Martin S."/>
            <person name="Jiggins C."/>
            <person name="Moest M."/>
            <person name="Warren A I."/>
            <person name="Generalovic N T."/>
            <person name="Byers J.R.P. K."/>
            <person name="Montejo-Kovacevich G."/>
            <person name="Yen C E."/>
        </authorList>
    </citation>
    <scope>NUCLEOTIDE SEQUENCE [LARGE SCALE GENOMIC DNA]</scope>
</reference>
<evidence type="ECO:0000313" key="1">
    <source>
        <dbReference type="EMBL" id="CAD7077568.1"/>
    </source>
</evidence>
<organism evidence="1 2">
    <name type="scientific">Hermetia illucens</name>
    <name type="common">Black soldier fly</name>
    <dbReference type="NCBI Taxonomy" id="343691"/>
    <lineage>
        <taxon>Eukaryota</taxon>
        <taxon>Metazoa</taxon>
        <taxon>Ecdysozoa</taxon>
        <taxon>Arthropoda</taxon>
        <taxon>Hexapoda</taxon>
        <taxon>Insecta</taxon>
        <taxon>Pterygota</taxon>
        <taxon>Neoptera</taxon>
        <taxon>Endopterygota</taxon>
        <taxon>Diptera</taxon>
        <taxon>Brachycera</taxon>
        <taxon>Stratiomyomorpha</taxon>
        <taxon>Stratiomyidae</taxon>
        <taxon>Hermetiinae</taxon>
        <taxon>Hermetia</taxon>
    </lineage>
</organism>
<evidence type="ECO:0000313" key="2">
    <source>
        <dbReference type="Proteomes" id="UP000594454"/>
    </source>
</evidence>
<protein>
    <submittedName>
        <fullName evidence="1">Uncharacterized protein</fullName>
    </submittedName>
</protein>
<gene>
    <name evidence="1" type="ORF">HERILL_LOCUS905</name>
</gene>
<dbReference type="Proteomes" id="UP000594454">
    <property type="component" value="Chromosome 1"/>
</dbReference>
<accession>A0A7R8YLJ1</accession>
<keyword evidence="2" id="KW-1185">Reference proteome</keyword>